<reference evidence="1" key="1">
    <citation type="journal article" date="2018" name="Data Brief">
        <title>Genome sequence data from 17 accessions of Ensete ventricosum, a staple food crop for millions in Ethiopia.</title>
        <authorList>
            <person name="Yemataw Z."/>
            <person name="Muzemil S."/>
            <person name="Ambachew D."/>
            <person name="Tripathi L."/>
            <person name="Tesfaye K."/>
            <person name="Chala A."/>
            <person name="Farbos A."/>
            <person name="O'Neill P."/>
            <person name="Moore K."/>
            <person name="Grant M."/>
            <person name="Studholme D.J."/>
        </authorList>
    </citation>
    <scope>NUCLEOTIDE SEQUENCE [LARGE SCALE GENOMIC DNA]</scope>
    <source>
        <tissue evidence="1">Leaf</tissue>
    </source>
</reference>
<dbReference type="AlphaFoldDB" id="A0A445MKU6"/>
<dbReference type="Proteomes" id="UP000290560">
    <property type="component" value="Unassembled WGS sequence"/>
</dbReference>
<sequence length="222" mass="24695">MLWVFHRVQWICIIGFGLLAREALHAGNPRSVGVDALVVTLIRVLLTSLGHSYKTIPPGWWVPGEVPPTIKLGSIGRMKSDILLERQSFFSFWIEVERETAQSAVRRGIAPLSDATEASLPFTGRSRIPPANVRVRGEEDETVEGLHDWRRYDRGVEEVEVALGDDDGEGEEVVVVVDCCVKDDQDVDIGLWSDRGAFGALPQVSYELLNTRTNNSSHLYPS</sequence>
<gene>
    <name evidence="1" type="ORF">BHM03_00045322</name>
</gene>
<protein>
    <submittedName>
        <fullName evidence="1">Uncharacterized protein</fullName>
    </submittedName>
</protein>
<name>A0A445MKU6_ENSVE</name>
<organism evidence="1">
    <name type="scientific">Ensete ventricosum</name>
    <name type="common">Abyssinian banana</name>
    <name type="synonym">Musa ensete</name>
    <dbReference type="NCBI Taxonomy" id="4639"/>
    <lineage>
        <taxon>Eukaryota</taxon>
        <taxon>Viridiplantae</taxon>
        <taxon>Streptophyta</taxon>
        <taxon>Embryophyta</taxon>
        <taxon>Tracheophyta</taxon>
        <taxon>Spermatophyta</taxon>
        <taxon>Magnoliopsida</taxon>
        <taxon>Liliopsida</taxon>
        <taxon>Zingiberales</taxon>
        <taxon>Musaceae</taxon>
        <taxon>Ensete</taxon>
    </lineage>
</organism>
<evidence type="ECO:0000313" key="1">
    <source>
        <dbReference type="EMBL" id="RZR74879.1"/>
    </source>
</evidence>
<dbReference type="EMBL" id="KV876438">
    <property type="protein sequence ID" value="RZR74879.1"/>
    <property type="molecule type" value="Genomic_DNA"/>
</dbReference>
<accession>A0A445MKU6</accession>
<proteinExistence type="predicted"/>